<dbReference type="PROSITE" id="PS51671">
    <property type="entry name" value="ACT"/>
    <property type="match status" value="1"/>
</dbReference>
<dbReference type="CDD" id="cd04886">
    <property type="entry name" value="ACT_ThrD-II-like"/>
    <property type="match status" value="1"/>
</dbReference>
<evidence type="ECO:0000256" key="12">
    <source>
        <dbReference type="ARBA" id="ARBA00023239"/>
    </source>
</evidence>
<evidence type="ECO:0000256" key="5">
    <source>
        <dbReference type="ARBA" id="ARBA00010869"/>
    </source>
</evidence>
<name>A0AAE3HK58_9FIRM</name>
<dbReference type="InterPro" id="IPR050147">
    <property type="entry name" value="Ser/Thr_Dehydratase"/>
</dbReference>
<dbReference type="SUPFAM" id="SSF53686">
    <property type="entry name" value="Tryptophan synthase beta subunit-like PLP-dependent enzymes"/>
    <property type="match status" value="1"/>
</dbReference>
<dbReference type="PANTHER" id="PTHR48078">
    <property type="entry name" value="THREONINE DEHYDRATASE, MITOCHONDRIAL-RELATED"/>
    <property type="match status" value="1"/>
</dbReference>
<dbReference type="NCBIfam" id="TIGR01127">
    <property type="entry name" value="ilvA_1Cterm"/>
    <property type="match status" value="1"/>
</dbReference>
<reference evidence="16" key="1">
    <citation type="submission" date="2022-07" db="EMBL/GenBank/DDBJ databases">
        <title>Enhanced cultured diversity of the mouse gut microbiota enables custom-made synthetic communities.</title>
        <authorList>
            <person name="Afrizal A."/>
        </authorList>
    </citation>
    <scope>NUCLEOTIDE SEQUENCE</scope>
    <source>
        <strain evidence="16">DSM 28593</strain>
    </source>
</reference>
<dbReference type="EMBL" id="JANKAS010000023">
    <property type="protein sequence ID" value="MCR1900233.1"/>
    <property type="molecule type" value="Genomic_DNA"/>
</dbReference>
<proteinExistence type="inferred from homology"/>
<evidence type="ECO:0000313" key="16">
    <source>
        <dbReference type="EMBL" id="MCR1900233.1"/>
    </source>
</evidence>
<evidence type="ECO:0000256" key="3">
    <source>
        <dbReference type="ARBA" id="ARBA00004810"/>
    </source>
</evidence>
<comment type="pathway">
    <text evidence="3">Amino-acid biosynthesis; L-isoleucine biosynthesis; 2-oxobutanoate from L-threonine: step 1/1.</text>
</comment>
<dbReference type="InterPro" id="IPR001926">
    <property type="entry name" value="TrpB-like_PALP"/>
</dbReference>
<dbReference type="Proteomes" id="UP001205748">
    <property type="component" value="Unassembled WGS sequence"/>
</dbReference>
<sequence>MKISLEDIKGAKRTLENVIFPTKLVESKKISSLSNNRVFLKCENLQKTGSFKIRGAYNKIASLSEEQKANGVIASSAGNHAQGVALGATAYGIKSTIVMPAGAPVAKVMATQGYGAEVVLHGNVYDEAYEKAVNIQKETGATFLHPFDDPYVIAGQGTIGLEIMEDLEDVDVIVVPIGGGGLIAGIAVAAKSINPKVKIIGVEPETAASMKTSVEKDQKSTLDTANSIADGIAVKTPGDLTYSIVKEYVDEIITVSEDDIAKAILTLMENEKLIVEGAGAASVAALISGKINSVDKKVAAVISGGNIDMNMVCSIIENGLLKSGRKTEIKVTIPDKPGNLQSLLELIASTKANISSIYQTKMKSYVNIGAQEVTMLLDTKNHGHIQEIHEVLIKSGYNIIKD</sequence>
<evidence type="ECO:0000256" key="1">
    <source>
        <dbReference type="ARBA" id="ARBA00001274"/>
    </source>
</evidence>
<keyword evidence="10" id="KW-0100">Branched-chain amino acid biosynthesis</keyword>
<keyword evidence="17" id="KW-1185">Reference proteome</keyword>
<keyword evidence="9" id="KW-0021">Allosteric enzyme</keyword>
<dbReference type="InterPro" id="IPR000634">
    <property type="entry name" value="Ser/Thr_deHydtase_PyrdxlP-BS"/>
</dbReference>
<dbReference type="AlphaFoldDB" id="A0AAE3HK58"/>
<evidence type="ECO:0000256" key="6">
    <source>
        <dbReference type="ARBA" id="ARBA00011447"/>
    </source>
</evidence>
<evidence type="ECO:0000256" key="4">
    <source>
        <dbReference type="ARBA" id="ARBA00004958"/>
    </source>
</evidence>
<evidence type="ECO:0000256" key="7">
    <source>
        <dbReference type="ARBA" id="ARBA00012096"/>
    </source>
</evidence>
<evidence type="ECO:0000256" key="9">
    <source>
        <dbReference type="ARBA" id="ARBA00022533"/>
    </source>
</evidence>
<evidence type="ECO:0000256" key="10">
    <source>
        <dbReference type="ARBA" id="ARBA00022624"/>
    </source>
</evidence>
<keyword evidence="11" id="KW-0663">Pyridoxal phosphate</keyword>
<dbReference type="EC" id="4.3.1.19" evidence="7"/>
<dbReference type="PANTHER" id="PTHR48078:SF6">
    <property type="entry name" value="L-THREONINE DEHYDRATASE CATABOLIC TDCB"/>
    <property type="match status" value="1"/>
</dbReference>
<evidence type="ECO:0000259" key="15">
    <source>
        <dbReference type="PROSITE" id="PS51671"/>
    </source>
</evidence>
<dbReference type="InterPro" id="IPR005789">
    <property type="entry name" value="Thr_deHydtase_catblc"/>
</dbReference>
<dbReference type="FunFam" id="3.40.50.1100:FF:000007">
    <property type="entry name" value="L-threonine dehydratase catabolic TdcB"/>
    <property type="match status" value="1"/>
</dbReference>
<comment type="pathway">
    <text evidence="4">Amino-acid degradation; L-threonine degradation via propanoate pathway; propanoate from L-threonine: step 1/4.</text>
</comment>
<protein>
    <recommendedName>
        <fullName evidence="8">L-threonine dehydratase catabolic TdcB</fullName>
        <ecNumber evidence="7">4.3.1.19</ecNumber>
    </recommendedName>
    <alternativeName>
        <fullName evidence="14">Threonine deaminase</fullName>
    </alternativeName>
</protein>
<dbReference type="GO" id="GO:0006567">
    <property type="term" value="P:L-threonine catabolic process"/>
    <property type="evidence" value="ECO:0007669"/>
    <property type="project" value="InterPro"/>
</dbReference>
<comment type="caution">
    <text evidence="16">The sequence shown here is derived from an EMBL/GenBank/DDBJ whole genome shotgun (WGS) entry which is preliminary data.</text>
</comment>
<keyword evidence="10" id="KW-0028">Amino-acid biosynthesis</keyword>
<comment type="function">
    <text evidence="13">Catalyzes the anaerobic formation of alpha-ketobutyrate and ammonia from threonine in a two-step reaction. The first step involved a dehydration of threonine and a production of enamine intermediates (aminocrotonate), which tautomerizes to its imine form (iminobutyrate). Both intermediates are unstable and short-lived. The second step is the nonenzymatic hydrolysis of the enamine/imine intermediates to form 2-ketobutyrate and free ammonia. In the low water environment of the cell, the second step is accelerated by RidA.</text>
</comment>
<evidence type="ECO:0000256" key="11">
    <source>
        <dbReference type="ARBA" id="ARBA00022898"/>
    </source>
</evidence>
<organism evidence="16 17">
    <name type="scientific">Irregularibacter muris</name>
    <dbReference type="NCBI Taxonomy" id="1796619"/>
    <lineage>
        <taxon>Bacteria</taxon>
        <taxon>Bacillati</taxon>
        <taxon>Bacillota</taxon>
        <taxon>Clostridia</taxon>
        <taxon>Eubacteriales</taxon>
        <taxon>Eubacteriaceae</taxon>
        <taxon>Irregularibacter</taxon>
    </lineage>
</organism>
<evidence type="ECO:0000313" key="17">
    <source>
        <dbReference type="Proteomes" id="UP001205748"/>
    </source>
</evidence>
<comment type="catalytic activity">
    <reaction evidence="1">
        <text>L-threonine = 2-oxobutanoate + NH4(+)</text>
        <dbReference type="Rhea" id="RHEA:22108"/>
        <dbReference type="ChEBI" id="CHEBI:16763"/>
        <dbReference type="ChEBI" id="CHEBI:28938"/>
        <dbReference type="ChEBI" id="CHEBI:57926"/>
        <dbReference type="EC" id="4.3.1.19"/>
    </reaction>
</comment>
<dbReference type="SUPFAM" id="SSF55021">
    <property type="entry name" value="ACT-like"/>
    <property type="match status" value="1"/>
</dbReference>
<feature type="domain" description="ACT" evidence="15">
    <location>
        <begin position="328"/>
        <end position="402"/>
    </location>
</feature>
<dbReference type="InterPro" id="IPR045865">
    <property type="entry name" value="ACT-like_dom_sf"/>
</dbReference>
<dbReference type="GO" id="GO:0009097">
    <property type="term" value="P:isoleucine biosynthetic process"/>
    <property type="evidence" value="ECO:0007669"/>
    <property type="project" value="UniProtKB-KW"/>
</dbReference>
<accession>A0AAE3HK58</accession>
<evidence type="ECO:0000256" key="13">
    <source>
        <dbReference type="ARBA" id="ARBA00025527"/>
    </source>
</evidence>
<evidence type="ECO:0000256" key="2">
    <source>
        <dbReference type="ARBA" id="ARBA00001933"/>
    </source>
</evidence>
<dbReference type="PROSITE" id="PS00165">
    <property type="entry name" value="DEHYDRATASE_SER_THR"/>
    <property type="match status" value="1"/>
</dbReference>
<comment type="cofactor">
    <cofactor evidence="2">
        <name>pyridoxal 5'-phosphate</name>
        <dbReference type="ChEBI" id="CHEBI:597326"/>
    </cofactor>
</comment>
<dbReference type="GO" id="GO:0004794">
    <property type="term" value="F:threonine deaminase activity"/>
    <property type="evidence" value="ECO:0007669"/>
    <property type="project" value="UniProtKB-EC"/>
</dbReference>
<comment type="similarity">
    <text evidence="5">Belongs to the serine/threonine dehydratase family.</text>
</comment>
<dbReference type="CDD" id="cd01562">
    <property type="entry name" value="Thr-dehyd"/>
    <property type="match status" value="1"/>
</dbReference>
<dbReference type="InterPro" id="IPR002912">
    <property type="entry name" value="ACT_dom"/>
</dbReference>
<dbReference type="Pfam" id="PF00291">
    <property type="entry name" value="PALP"/>
    <property type="match status" value="1"/>
</dbReference>
<dbReference type="InterPro" id="IPR036052">
    <property type="entry name" value="TrpB-like_PALP_sf"/>
</dbReference>
<keyword evidence="12 16" id="KW-0456">Lyase</keyword>
<dbReference type="Gene3D" id="3.40.50.1100">
    <property type="match status" value="2"/>
</dbReference>
<evidence type="ECO:0000256" key="14">
    <source>
        <dbReference type="ARBA" id="ARBA00031427"/>
    </source>
</evidence>
<dbReference type="GO" id="GO:0003941">
    <property type="term" value="F:L-serine ammonia-lyase activity"/>
    <property type="evidence" value="ECO:0007669"/>
    <property type="project" value="TreeGrafter"/>
</dbReference>
<gene>
    <name evidence="16" type="primary">ilvA</name>
    <name evidence="16" type="ORF">NSA47_14795</name>
</gene>
<comment type="subunit">
    <text evidence="6">In the native structure, TdcB is in a dimeric form, whereas in the TdcB-AMP complex, it exists in a tetrameric form (dimer of dimers).</text>
</comment>
<dbReference type="GO" id="GO:0030170">
    <property type="term" value="F:pyridoxal phosphate binding"/>
    <property type="evidence" value="ECO:0007669"/>
    <property type="project" value="InterPro"/>
</dbReference>
<dbReference type="GO" id="GO:0006565">
    <property type="term" value="P:L-serine catabolic process"/>
    <property type="evidence" value="ECO:0007669"/>
    <property type="project" value="TreeGrafter"/>
</dbReference>
<evidence type="ECO:0000256" key="8">
    <source>
        <dbReference type="ARBA" id="ARBA00022248"/>
    </source>
</evidence>
<keyword evidence="10" id="KW-0412">Isoleucine biosynthesis</keyword>
<dbReference type="RefSeq" id="WP_257533393.1">
    <property type="nucleotide sequence ID" value="NZ_JANKAS010000023.1"/>
</dbReference>
<dbReference type="InterPro" id="IPR044561">
    <property type="entry name" value="ACT_ThrD-II-like"/>
</dbReference>